<protein>
    <submittedName>
        <fullName evidence="2">Uncharacterized protein</fullName>
    </submittedName>
</protein>
<proteinExistence type="predicted"/>
<evidence type="ECO:0000313" key="3">
    <source>
        <dbReference type="Proteomes" id="UP000695562"/>
    </source>
</evidence>
<name>A0A8J4PPW2_9MYCE</name>
<reference evidence="2" key="1">
    <citation type="submission" date="2020-01" db="EMBL/GenBank/DDBJ databases">
        <title>Development of genomics and gene disruption for Polysphondylium violaceum indicates a role for the polyketide synthase stlB in stalk morphogenesis.</title>
        <authorList>
            <person name="Narita B."/>
            <person name="Kawabe Y."/>
            <person name="Kin K."/>
            <person name="Saito T."/>
            <person name="Gibbs R."/>
            <person name="Kuspa A."/>
            <person name="Muzny D."/>
            <person name="Queller D."/>
            <person name="Richards S."/>
            <person name="Strassman J."/>
            <person name="Sucgang R."/>
            <person name="Worley K."/>
            <person name="Schaap P."/>
        </authorList>
    </citation>
    <scope>NUCLEOTIDE SEQUENCE</scope>
    <source>
        <strain evidence="2">QSvi11</strain>
    </source>
</reference>
<evidence type="ECO:0000313" key="2">
    <source>
        <dbReference type="EMBL" id="KAF2071378.1"/>
    </source>
</evidence>
<organism evidence="2 3">
    <name type="scientific">Polysphondylium violaceum</name>
    <dbReference type="NCBI Taxonomy" id="133409"/>
    <lineage>
        <taxon>Eukaryota</taxon>
        <taxon>Amoebozoa</taxon>
        <taxon>Evosea</taxon>
        <taxon>Eumycetozoa</taxon>
        <taxon>Dictyostelia</taxon>
        <taxon>Dictyosteliales</taxon>
        <taxon>Dictyosteliaceae</taxon>
        <taxon>Polysphondylium</taxon>
    </lineage>
</organism>
<keyword evidence="3" id="KW-1185">Reference proteome</keyword>
<sequence>MFRLITIRVFNDSTNNWDKFQINSNISGSKNIKDIKSLVALKQNLNVNLFDLTLDKKTMIPLPSNTSIESLNSNEVDLFIIHNLDEASSSSPLGFRFSHSFSSKDPQVKIERDSSDSDDEQEKSFPTPPTTTQHLHDKKPIGMTTPLTDCQFPTPKESEGEGNDSTYQYDQQQQQQKDEKQLDLGVKIYIGDKKTLSLPNDSRWDDILFEFKKNGIKNIIGLKLKNDPTDFIMNDESYKPGEYLAIPGPKMVTLRYKHVPKVIEIYPFSDRDDVLNSFGFSPNMFKQEFIKKNGGEKVEPIDLEHQEEYLLHTYVGVAYFIIPIL</sequence>
<feature type="region of interest" description="Disordered" evidence="1">
    <location>
        <begin position="106"/>
        <end position="179"/>
    </location>
</feature>
<gene>
    <name evidence="2" type="ORF">CYY_007294</name>
</gene>
<evidence type="ECO:0000256" key="1">
    <source>
        <dbReference type="SAM" id="MobiDB-lite"/>
    </source>
</evidence>
<dbReference type="Proteomes" id="UP000695562">
    <property type="component" value="Unassembled WGS sequence"/>
</dbReference>
<comment type="caution">
    <text evidence="2">The sequence shown here is derived from an EMBL/GenBank/DDBJ whole genome shotgun (WGS) entry which is preliminary data.</text>
</comment>
<accession>A0A8J4PPW2</accession>
<feature type="compositionally biased region" description="Basic and acidic residues" evidence="1">
    <location>
        <begin position="106"/>
        <end position="115"/>
    </location>
</feature>
<dbReference type="AlphaFoldDB" id="A0A8J4PPW2"/>
<dbReference type="EMBL" id="AJWJ01000381">
    <property type="protein sequence ID" value="KAF2071378.1"/>
    <property type="molecule type" value="Genomic_DNA"/>
</dbReference>